<dbReference type="Pfam" id="PF01073">
    <property type="entry name" value="3Beta_HSD"/>
    <property type="match status" value="1"/>
</dbReference>
<accession>A0AA39HPR2</accession>
<feature type="transmembrane region" description="Helical" evidence="3">
    <location>
        <begin position="357"/>
        <end position="376"/>
    </location>
</feature>
<organism evidence="5 6">
    <name type="scientific">Steinernema hermaphroditum</name>
    <dbReference type="NCBI Taxonomy" id="289476"/>
    <lineage>
        <taxon>Eukaryota</taxon>
        <taxon>Metazoa</taxon>
        <taxon>Ecdysozoa</taxon>
        <taxon>Nematoda</taxon>
        <taxon>Chromadorea</taxon>
        <taxon>Rhabditida</taxon>
        <taxon>Tylenchina</taxon>
        <taxon>Panagrolaimomorpha</taxon>
        <taxon>Strongyloidoidea</taxon>
        <taxon>Steinernematidae</taxon>
        <taxon>Steinernema</taxon>
    </lineage>
</organism>
<name>A0AA39HPR2_9BILA</name>
<dbReference type="SUPFAM" id="SSF51735">
    <property type="entry name" value="NAD(P)-binding Rossmann-fold domains"/>
    <property type="match status" value="1"/>
</dbReference>
<dbReference type="AlphaFoldDB" id="A0AA39HPR2"/>
<evidence type="ECO:0000313" key="5">
    <source>
        <dbReference type="EMBL" id="KAK0409793.1"/>
    </source>
</evidence>
<feature type="domain" description="3-beta hydroxysteroid dehydrogenase/isomerase" evidence="4">
    <location>
        <begin position="5"/>
        <end position="266"/>
    </location>
</feature>
<evidence type="ECO:0000256" key="1">
    <source>
        <dbReference type="ARBA" id="ARBA00009219"/>
    </source>
</evidence>
<dbReference type="PANTHER" id="PTHR43245:SF51">
    <property type="entry name" value="SHORT CHAIN DEHYDROGENASE_REDUCTASE FAMILY 42E, MEMBER 2"/>
    <property type="match status" value="1"/>
</dbReference>
<dbReference type="InterPro" id="IPR050177">
    <property type="entry name" value="Lipid_A_modif_metabolic_enz"/>
</dbReference>
<dbReference type="InterPro" id="IPR036291">
    <property type="entry name" value="NAD(P)-bd_dom_sf"/>
</dbReference>
<dbReference type="InterPro" id="IPR002225">
    <property type="entry name" value="3Beta_OHSteriod_DH/Estase"/>
</dbReference>
<keyword evidence="3" id="KW-0812">Transmembrane</keyword>
<keyword evidence="6" id="KW-1185">Reference proteome</keyword>
<dbReference type="Gene3D" id="3.40.50.720">
    <property type="entry name" value="NAD(P)-binding Rossmann-like Domain"/>
    <property type="match status" value="1"/>
</dbReference>
<dbReference type="GO" id="GO:0016616">
    <property type="term" value="F:oxidoreductase activity, acting on the CH-OH group of donors, NAD or NADP as acceptor"/>
    <property type="evidence" value="ECO:0007669"/>
    <property type="project" value="InterPro"/>
</dbReference>
<comment type="caution">
    <text evidence="5">The sequence shown here is derived from an EMBL/GenBank/DDBJ whole genome shotgun (WGS) entry which is preliminary data.</text>
</comment>
<evidence type="ECO:0000256" key="2">
    <source>
        <dbReference type="ARBA" id="ARBA00023002"/>
    </source>
</evidence>
<evidence type="ECO:0000259" key="4">
    <source>
        <dbReference type="Pfam" id="PF01073"/>
    </source>
</evidence>
<dbReference type="GO" id="GO:0006694">
    <property type="term" value="P:steroid biosynthetic process"/>
    <property type="evidence" value="ECO:0007669"/>
    <property type="project" value="InterPro"/>
</dbReference>
<evidence type="ECO:0000256" key="3">
    <source>
        <dbReference type="RuleBase" id="RU004475"/>
    </source>
</evidence>
<keyword evidence="3" id="KW-1133">Transmembrane helix</keyword>
<comment type="similarity">
    <text evidence="1 3">Belongs to the 3-beta-HSD family.</text>
</comment>
<gene>
    <name evidence="5" type="ORF">QR680_004762</name>
</gene>
<sequence>MRMCLLGGGGYFGQNLTQQLQKEGHFVVILDLSFPKFEGMDLDSLKMKKIKGSVLDPRSLDEALQDCDACFHLAGYGMSGGASLEKEKIMLINVKGTEMALNHCVQNGVSRFVFASSIGVIFGDKEVHNIDESAPYLTTFMNPYCESKMIAEKKVLAMNGKGNMRTTALRFRGIYGPGEPRTTLRTVDMCMKGYIVATFEKSQPCLTQYSSMKNSAYAMRLAEEVLRKDESPAAGSPYNIVDDGPPVEAFPFFHPIMDAIQIKPPKIRVPYSLVLFAAWIMELIYIYFKVEPILTRFEVNLMALTNTYNIEKAKKELGYAPTENHDLTETIVFVKNWYKQRAIEDAKEHLDKDQQRFKVMIGAMAVLWSFYHYFFLI</sequence>
<evidence type="ECO:0000313" key="6">
    <source>
        <dbReference type="Proteomes" id="UP001175271"/>
    </source>
</evidence>
<dbReference type="Proteomes" id="UP001175271">
    <property type="component" value="Unassembled WGS sequence"/>
</dbReference>
<dbReference type="PANTHER" id="PTHR43245">
    <property type="entry name" value="BIFUNCTIONAL POLYMYXIN RESISTANCE PROTEIN ARNA"/>
    <property type="match status" value="1"/>
</dbReference>
<protein>
    <recommendedName>
        <fullName evidence="4">3-beta hydroxysteroid dehydrogenase/isomerase domain-containing protein</fullName>
    </recommendedName>
</protein>
<reference evidence="5" key="1">
    <citation type="submission" date="2023-06" db="EMBL/GenBank/DDBJ databases">
        <title>Genomic analysis of the entomopathogenic nematode Steinernema hermaphroditum.</title>
        <authorList>
            <person name="Schwarz E.M."/>
            <person name="Heppert J.K."/>
            <person name="Baniya A."/>
            <person name="Schwartz H.T."/>
            <person name="Tan C.-H."/>
            <person name="Antoshechkin I."/>
            <person name="Sternberg P.W."/>
            <person name="Goodrich-Blair H."/>
            <person name="Dillman A.R."/>
        </authorList>
    </citation>
    <scope>NUCLEOTIDE SEQUENCE</scope>
    <source>
        <strain evidence="5">PS9179</strain>
        <tissue evidence="5">Whole animal</tissue>
    </source>
</reference>
<dbReference type="EMBL" id="JAUCMV010000003">
    <property type="protein sequence ID" value="KAK0409793.1"/>
    <property type="molecule type" value="Genomic_DNA"/>
</dbReference>
<keyword evidence="3" id="KW-0472">Membrane</keyword>
<feature type="transmembrane region" description="Helical" evidence="3">
    <location>
        <begin position="269"/>
        <end position="288"/>
    </location>
</feature>
<proteinExistence type="inferred from homology"/>
<keyword evidence="2 3" id="KW-0560">Oxidoreductase</keyword>